<comment type="subcellular location">
    <subcellularLocation>
        <location evidence="1">Membrane</location>
        <topology evidence="1">Multi-pass membrane protein</topology>
    </subcellularLocation>
</comment>
<evidence type="ECO:0000259" key="6">
    <source>
        <dbReference type="Pfam" id="PF00528"/>
    </source>
</evidence>
<feature type="domain" description="ABC transmembrane type-1" evidence="6">
    <location>
        <begin position="1"/>
        <end position="46"/>
    </location>
</feature>
<feature type="transmembrane region" description="Helical" evidence="5">
    <location>
        <begin position="16"/>
        <end position="42"/>
    </location>
</feature>
<dbReference type="GO" id="GO:0055085">
    <property type="term" value="P:transmembrane transport"/>
    <property type="evidence" value="ECO:0007669"/>
    <property type="project" value="InterPro"/>
</dbReference>
<name>A0A6B1G412_9CHLR</name>
<proteinExistence type="predicted"/>
<dbReference type="InterPro" id="IPR000515">
    <property type="entry name" value="MetI-like"/>
</dbReference>
<evidence type="ECO:0000256" key="1">
    <source>
        <dbReference type="ARBA" id="ARBA00004141"/>
    </source>
</evidence>
<dbReference type="AlphaFoldDB" id="A0A6B1G412"/>
<keyword evidence="2 5" id="KW-0812">Transmembrane</keyword>
<comment type="caution">
    <text evidence="7">The sequence shown here is derived from an EMBL/GenBank/DDBJ whole genome shotgun (WGS) entry which is preliminary data.</text>
</comment>
<sequence length="49" mass="5590">MGRLIYDSLINNDFNIAMAVFLIFAFLVALFNLAADILYAFIDPRVVYT</sequence>
<keyword evidence="3 5" id="KW-1133">Transmembrane helix</keyword>
<keyword evidence="4 5" id="KW-0472">Membrane</keyword>
<evidence type="ECO:0000313" key="7">
    <source>
        <dbReference type="EMBL" id="MYH63157.1"/>
    </source>
</evidence>
<evidence type="ECO:0000256" key="3">
    <source>
        <dbReference type="ARBA" id="ARBA00022989"/>
    </source>
</evidence>
<evidence type="ECO:0000256" key="2">
    <source>
        <dbReference type="ARBA" id="ARBA00022692"/>
    </source>
</evidence>
<dbReference type="EMBL" id="VYDA01000557">
    <property type="protein sequence ID" value="MYH63157.1"/>
    <property type="molecule type" value="Genomic_DNA"/>
</dbReference>
<dbReference type="GO" id="GO:0016020">
    <property type="term" value="C:membrane"/>
    <property type="evidence" value="ECO:0007669"/>
    <property type="project" value="UniProtKB-SubCell"/>
</dbReference>
<gene>
    <name evidence="7" type="ORF">F4148_15825</name>
</gene>
<protein>
    <submittedName>
        <fullName evidence="7">ABC transporter permease subunit</fullName>
    </submittedName>
</protein>
<accession>A0A6B1G412</accession>
<evidence type="ECO:0000256" key="4">
    <source>
        <dbReference type="ARBA" id="ARBA00023136"/>
    </source>
</evidence>
<dbReference type="Pfam" id="PF00528">
    <property type="entry name" value="BPD_transp_1"/>
    <property type="match status" value="1"/>
</dbReference>
<organism evidence="7">
    <name type="scientific">Caldilineaceae bacterium SB0675_bin_29</name>
    <dbReference type="NCBI Taxonomy" id="2605266"/>
    <lineage>
        <taxon>Bacteria</taxon>
        <taxon>Bacillati</taxon>
        <taxon>Chloroflexota</taxon>
        <taxon>Caldilineae</taxon>
        <taxon>Caldilineales</taxon>
        <taxon>Caldilineaceae</taxon>
    </lineage>
</organism>
<evidence type="ECO:0000256" key="5">
    <source>
        <dbReference type="SAM" id="Phobius"/>
    </source>
</evidence>
<reference evidence="7" key="1">
    <citation type="submission" date="2019-09" db="EMBL/GenBank/DDBJ databases">
        <title>Characterisation of the sponge microbiome using genome-centric metagenomics.</title>
        <authorList>
            <person name="Engelberts J.P."/>
            <person name="Robbins S.J."/>
            <person name="De Goeij J.M."/>
            <person name="Aranda M."/>
            <person name="Bell S.C."/>
            <person name="Webster N.S."/>
        </authorList>
    </citation>
    <scope>NUCLEOTIDE SEQUENCE</scope>
    <source>
        <strain evidence="7">SB0675_bin_29</strain>
    </source>
</reference>
<feature type="non-terminal residue" evidence="7">
    <location>
        <position position="1"/>
    </location>
</feature>